<reference evidence="1 2" key="1">
    <citation type="submission" date="2016-12" db="EMBL/GenBank/DDBJ databases">
        <title>Complete genome sequence of Thauera chlorobenzoica, a Betaproteobacterium degrading haloaromatics anaerobically to CO2 and halides.</title>
        <authorList>
            <person name="Goris T."/>
            <person name="Mergelsberg M."/>
            <person name="Boll M."/>
        </authorList>
    </citation>
    <scope>NUCLEOTIDE SEQUENCE [LARGE SCALE GENOMIC DNA]</scope>
    <source>
        <strain evidence="1 2">3CB1</strain>
    </source>
</reference>
<evidence type="ECO:0000313" key="2">
    <source>
        <dbReference type="Proteomes" id="UP000185739"/>
    </source>
</evidence>
<dbReference type="RefSeq" id="WP_075147911.1">
    <property type="nucleotide sequence ID" value="NZ_CP018839.1"/>
</dbReference>
<dbReference type="STRING" id="96773.Tchl_1575"/>
<keyword evidence="2" id="KW-1185">Reference proteome</keyword>
<accession>A0A1H5WIC9</accession>
<dbReference type="Proteomes" id="UP000185739">
    <property type="component" value="Chromosome"/>
</dbReference>
<dbReference type="AlphaFoldDB" id="A0A1H5WIC9"/>
<evidence type="ECO:0000313" key="1">
    <source>
        <dbReference type="EMBL" id="APR04434.1"/>
    </source>
</evidence>
<dbReference type="EMBL" id="CP018839">
    <property type="protein sequence ID" value="APR04434.1"/>
    <property type="molecule type" value="Genomic_DNA"/>
</dbReference>
<protein>
    <submittedName>
        <fullName evidence="1">Uncharacterized protein</fullName>
    </submittedName>
</protein>
<sequence>MSGLALAGMSIPGFTSALAPGRDIAPLSLFSVLYDNGFPPSAAFGAAAGQHGYATHDIDGDVTEFWMNHLAARWRHEPVAIAGLTHASALFVLERMGWDHGLRVIFRAQHRSQGNGRIEHQLTGPAVMLNAFEKAASEHPGLGACVAGMLSRCYRPEQTPSTLAITARPRPGLDAVPNPAPLVSWVIAPRPSSASARNAFATVERTV</sequence>
<gene>
    <name evidence="1" type="ORF">Tchl_1575</name>
</gene>
<proteinExistence type="predicted"/>
<organism evidence="1 2">
    <name type="scientific">Thauera chlorobenzoica</name>
    <dbReference type="NCBI Taxonomy" id="96773"/>
    <lineage>
        <taxon>Bacteria</taxon>
        <taxon>Pseudomonadati</taxon>
        <taxon>Pseudomonadota</taxon>
        <taxon>Betaproteobacteria</taxon>
        <taxon>Rhodocyclales</taxon>
        <taxon>Zoogloeaceae</taxon>
        <taxon>Thauera</taxon>
    </lineage>
</organism>
<dbReference type="KEGG" id="tcl:Tchl_1575"/>
<dbReference type="OrthoDB" id="7427934at2"/>
<name>A0A1H5WIC9_9RHOO</name>